<feature type="domain" description="VanZ-like" evidence="2">
    <location>
        <begin position="17"/>
        <end position="143"/>
    </location>
</feature>
<proteinExistence type="predicted"/>
<dbReference type="InterPro" id="IPR053150">
    <property type="entry name" value="Teicoplanin_resist-assoc"/>
</dbReference>
<gene>
    <name evidence="3" type="ORF">SAMN05443529_108157</name>
</gene>
<keyword evidence="4" id="KW-1185">Reference proteome</keyword>
<dbReference type="InterPro" id="IPR006976">
    <property type="entry name" value="VanZ-like"/>
</dbReference>
<evidence type="ECO:0000313" key="4">
    <source>
        <dbReference type="Proteomes" id="UP000198656"/>
    </source>
</evidence>
<sequence length="158" mass="18284">MPSRLNKLVRKMPGVLFLIYFTYLLYRLFFFAYSEYFRFSGEDLRFNLIPFKTIITYISWVSDDNIDVWFFNLFGNVLAFMPMGFLLPLVFTKLKSAKALVITTFTTSSVLEGIQLITKLGTADIDDVILNTLGGFLGYLLLMNGLRLLRKSVRLEED</sequence>
<dbReference type="EMBL" id="FNCP01000008">
    <property type="protein sequence ID" value="SDG99999.1"/>
    <property type="molecule type" value="Genomic_DNA"/>
</dbReference>
<keyword evidence="1" id="KW-1133">Transmembrane helix</keyword>
<dbReference type="PANTHER" id="PTHR36834">
    <property type="entry name" value="MEMBRANE PROTEIN-RELATED"/>
    <property type="match status" value="1"/>
</dbReference>
<dbReference type="STRING" id="1121419.SAMN05443529_108157"/>
<dbReference type="PANTHER" id="PTHR36834:SF1">
    <property type="entry name" value="INTEGRAL MEMBRANE PROTEIN"/>
    <property type="match status" value="1"/>
</dbReference>
<keyword evidence="1" id="KW-0472">Membrane</keyword>
<keyword evidence="1" id="KW-0812">Transmembrane</keyword>
<reference evidence="4" key="1">
    <citation type="submission" date="2016-10" db="EMBL/GenBank/DDBJ databases">
        <authorList>
            <person name="Varghese N."/>
            <person name="Submissions S."/>
        </authorList>
    </citation>
    <scope>NUCLEOTIDE SEQUENCE [LARGE SCALE GENOMIC DNA]</scope>
    <source>
        <strain evidence="4">DSM 8344</strain>
    </source>
</reference>
<dbReference type="RefSeq" id="WP_092332563.1">
    <property type="nucleotide sequence ID" value="NZ_FNCP01000008.1"/>
</dbReference>
<organism evidence="3 4">
    <name type="scientific">Desulfosporosinus hippei DSM 8344</name>
    <dbReference type="NCBI Taxonomy" id="1121419"/>
    <lineage>
        <taxon>Bacteria</taxon>
        <taxon>Bacillati</taxon>
        <taxon>Bacillota</taxon>
        <taxon>Clostridia</taxon>
        <taxon>Eubacteriales</taxon>
        <taxon>Desulfitobacteriaceae</taxon>
        <taxon>Desulfosporosinus</taxon>
    </lineage>
</organism>
<evidence type="ECO:0000313" key="3">
    <source>
        <dbReference type="EMBL" id="SDG99999.1"/>
    </source>
</evidence>
<protein>
    <submittedName>
        <fullName evidence="3">VanZ like family protein</fullName>
    </submittedName>
</protein>
<dbReference type="Proteomes" id="UP000198656">
    <property type="component" value="Unassembled WGS sequence"/>
</dbReference>
<accession>A0A1G7YUW0</accession>
<evidence type="ECO:0000259" key="2">
    <source>
        <dbReference type="Pfam" id="PF04892"/>
    </source>
</evidence>
<dbReference type="Pfam" id="PF04892">
    <property type="entry name" value="VanZ"/>
    <property type="match status" value="1"/>
</dbReference>
<dbReference type="OrthoDB" id="9805025at2"/>
<feature type="transmembrane region" description="Helical" evidence="1">
    <location>
        <begin position="129"/>
        <end position="149"/>
    </location>
</feature>
<feature type="transmembrane region" description="Helical" evidence="1">
    <location>
        <begin position="69"/>
        <end position="92"/>
    </location>
</feature>
<feature type="transmembrane region" description="Helical" evidence="1">
    <location>
        <begin position="12"/>
        <end position="33"/>
    </location>
</feature>
<name>A0A1G7YUW0_9FIRM</name>
<evidence type="ECO:0000256" key="1">
    <source>
        <dbReference type="SAM" id="Phobius"/>
    </source>
</evidence>
<dbReference type="AlphaFoldDB" id="A0A1G7YUW0"/>